<dbReference type="GO" id="GO:0046983">
    <property type="term" value="F:protein dimerization activity"/>
    <property type="evidence" value="ECO:0007669"/>
    <property type="project" value="InterPro"/>
</dbReference>
<feature type="region of interest" description="Disordered" evidence="1">
    <location>
        <begin position="1"/>
        <end position="29"/>
    </location>
</feature>
<dbReference type="AlphaFoldDB" id="A0AAD8GNS5"/>
<dbReference type="EMBL" id="JAUIZM010000022">
    <property type="protein sequence ID" value="KAK1351878.1"/>
    <property type="molecule type" value="Genomic_DNA"/>
</dbReference>
<evidence type="ECO:0000259" key="2">
    <source>
        <dbReference type="SMART" id="SM00597"/>
    </source>
</evidence>
<dbReference type="SUPFAM" id="SSF53098">
    <property type="entry name" value="Ribonuclease H-like"/>
    <property type="match status" value="1"/>
</dbReference>
<evidence type="ECO:0000313" key="4">
    <source>
        <dbReference type="Proteomes" id="UP001237642"/>
    </source>
</evidence>
<proteinExistence type="predicted"/>
<accession>A0AAD8GNS5</accession>
<dbReference type="InterPro" id="IPR012337">
    <property type="entry name" value="RNaseH-like_sf"/>
</dbReference>
<evidence type="ECO:0000313" key="3">
    <source>
        <dbReference type="EMBL" id="KAK1351878.1"/>
    </source>
</evidence>
<name>A0AAD8GNS5_9APIA</name>
<feature type="domain" description="TTF-type" evidence="2">
    <location>
        <begin position="123"/>
        <end position="223"/>
    </location>
</feature>
<protein>
    <submittedName>
        <fullName evidence="3">TTF-type domain-containing protein</fullName>
    </submittedName>
</protein>
<keyword evidence="4" id="KW-1185">Reference proteome</keyword>
<comment type="caution">
    <text evidence="3">The sequence shown here is derived from an EMBL/GenBank/DDBJ whole genome shotgun (WGS) entry which is preliminary data.</text>
</comment>
<dbReference type="InterPro" id="IPR006580">
    <property type="entry name" value="Znf_TTF"/>
</dbReference>
<organism evidence="3 4">
    <name type="scientific">Heracleum sosnowskyi</name>
    <dbReference type="NCBI Taxonomy" id="360622"/>
    <lineage>
        <taxon>Eukaryota</taxon>
        <taxon>Viridiplantae</taxon>
        <taxon>Streptophyta</taxon>
        <taxon>Embryophyta</taxon>
        <taxon>Tracheophyta</taxon>
        <taxon>Spermatophyta</taxon>
        <taxon>Magnoliopsida</taxon>
        <taxon>eudicotyledons</taxon>
        <taxon>Gunneridae</taxon>
        <taxon>Pentapetalae</taxon>
        <taxon>asterids</taxon>
        <taxon>campanulids</taxon>
        <taxon>Apiales</taxon>
        <taxon>Apiaceae</taxon>
        <taxon>Apioideae</taxon>
        <taxon>apioid superclade</taxon>
        <taxon>Tordylieae</taxon>
        <taxon>Tordyliinae</taxon>
        <taxon>Heracleum</taxon>
    </lineage>
</organism>
<reference evidence="3" key="1">
    <citation type="submission" date="2023-02" db="EMBL/GenBank/DDBJ databases">
        <title>Genome of toxic invasive species Heracleum sosnowskyi carries increased number of genes despite the absence of recent whole-genome duplications.</title>
        <authorList>
            <person name="Schelkunov M."/>
            <person name="Shtratnikova V."/>
            <person name="Makarenko M."/>
            <person name="Klepikova A."/>
            <person name="Omelchenko D."/>
            <person name="Novikova G."/>
            <person name="Obukhova E."/>
            <person name="Bogdanov V."/>
            <person name="Penin A."/>
            <person name="Logacheva M."/>
        </authorList>
    </citation>
    <scope>NUCLEOTIDE SEQUENCE</scope>
    <source>
        <strain evidence="3">Hsosn_3</strain>
        <tissue evidence="3">Leaf</tissue>
    </source>
</reference>
<dbReference type="InterPro" id="IPR025398">
    <property type="entry name" value="DUF4371"/>
</dbReference>
<gene>
    <name evidence="3" type="ORF">POM88_053883</name>
</gene>
<dbReference type="Pfam" id="PF05699">
    <property type="entry name" value="Dimer_Tnp_hAT"/>
    <property type="match status" value="1"/>
</dbReference>
<dbReference type="InterPro" id="IPR008906">
    <property type="entry name" value="HATC_C_dom"/>
</dbReference>
<evidence type="ECO:0000256" key="1">
    <source>
        <dbReference type="SAM" id="MobiDB-lite"/>
    </source>
</evidence>
<dbReference type="Pfam" id="PF14291">
    <property type="entry name" value="DUF4371"/>
    <property type="match status" value="1"/>
</dbReference>
<dbReference type="Proteomes" id="UP001237642">
    <property type="component" value="Unassembled WGS sequence"/>
</dbReference>
<dbReference type="PANTHER" id="PTHR45749:SF37">
    <property type="entry name" value="OS05G0311600 PROTEIN"/>
    <property type="match status" value="1"/>
</dbReference>
<dbReference type="SMART" id="SM00597">
    <property type="entry name" value="ZnF_TTF"/>
    <property type="match status" value="1"/>
</dbReference>
<sequence>MSKRKEITSYFQPKKKQTTTCEDEEPSAASIEVTGDGVEPLIFGGINSNSEQHPQNPEIVNEGIDSENTDEIIDFNSLIRDPGLRKQIETYHPNKKDLIRRAYIDLGPYQPVQVYPFSGPEHHPRRFQKSWFDKFPWLEYSPEKDAAYCFYCFLFAKNPLGRCGSNTFTVKGFNSWRKVNNGKDCAFRCHVGKGDGSNSAHNFAAKCYYNLKNQPCHLEKIVEKQSAEEIKRNRMRLKTSIDAIKWLTFQACAFRGHDESCNSKNQGNFLEMLKLLASYNPQVEEIILDKAPKNAKYTSPKIQKELLHVFAMKVQDLIRDEIDDAKYCLIVDESRDISKRDQMAIVVRFVDKSGFVRERFLDLVHVKDTTSLTLKTEICAILSHHNLNVQNIRGQGYDGASNMRALVAATREVPQIHTFFQNLVFIINAVTSSSKRHDELQANQIAEIEHLKEIEEIQTGKGLNQIGTLQRPGDTRWSSHFTAICSLIRMYGTTRSVLIDVVAQGTTFSQRGKQKQMVTMEHHYRVEIFTAAIDQQLQELNNRFNEQMTELLILSASLNPRDGYRSFNIENICKLAEKFYPEDFLGDEKIHLQCELQHYGLDVPVLPDLKNLSTLGDLCHGLVTTGKADMYPLVDRLLRLVLTLPASTGTSERAFSAMKIVKTSLRNRMEDEFLRDYLIVYIEKEIAETISTEEIIDSFYLIKERRAHLK</sequence>
<reference evidence="3" key="2">
    <citation type="submission" date="2023-05" db="EMBL/GenBank/DDBJ databases">
        <authorList>
            <person name="Schelkunov M.I."/>
        </authorList>
    </citation>
    <scope>NUCLEOTIDE SEQUENCE</scope>
    <source>
        <strain evidence="3">Hsosn_3</strain>
        <tissue evidence="3">Leaf</tissue>
    </source>
</reference>
<dbReference type="PANTHER" id="PTHR45749">
    <property type="match status" value="1"/>
</dbReference>